<dbReference type="Proteomes" id="UP001431181">
    <property type="component" value="Unassembled WGS sequence"/>
</dbReference>
<protein>
    <submittedName>
        <fullName evidence="3">Carbon-nitrogen hydrolase family protein</fullName>
    </submittedName>
</protein>
<keyword evidence="4" id="KW-1185">Reference proteome</keyword>
<dbReference type="RefSeq" id="WP_265219269.1">
    <property type="nucleotide sequence ID" value="NZ_JAPEUL010000007.1"/>
</dbReference>
<dbReference type="SUPFAM" id="SSF56317">
    <property type="entry name" value="Carbon-nitrogen hydrolase"/>
    <property type="match status" value="1"/>
</dbReference>
<evidence type="ECO:0000259" key="2">
    <source>
        <dbReference type="PROSITE" id="PS50263"/>
    </source>
</evidence>
<keyword evidence="1 3" id="KW-0378">Hydrolase</keyword>
<proteinExistence type="predicted"/>
<comment type="caution">
    <text evidence="3">The sequence shown here is derived from an EMBL/GenBank/DDBJ whole genome shotgun (WGS) entry which is preliminary data.</text>
</comment>
<dbReference type="PANTHER" id="PTHR43674">
    <property type="entry name" value="NITRILASE C965.09-RELATED"/>
    <property type="match status" value="1"/>
</dbReference>
<dbReference type="InterPro" id="IPR036526">
    <property type="entry name" value="C-N_Hydrolase_sf"/>
</dbReference>
<dbReference type="CDD" id="cd07197">
    <property type="entry name" value="nitrilase"/>
    <property type="match status" value="1"/>
</dbReference>
<feature type="domain" description="CN hydrolase" evidence="2">
    <location>
        <begin position="6"/>
        <end position="246"/>
    </location>
</feature>
<name>A0ABT3KHF1_9GAMM</name>
<dbReference type="Pfam" id="PF00795">
    <property type="entry name" value="CN_hydrolase"/>
    <property type="match status" value="1"/>
</dbReference>
<reference evidence="3" key="1">
    <citation type="submission" date="2022-11" db="EMBL/GenBank/DDBJ databases">
        <title>Marinomonas sp. nov., isolated from marine algae.</title>
        <authorList>
            <person name="Choi D.G."/>
            <person name="Kim J.M."/>
            <person name="Lee J.K."/>
            <person name="Baek J.H."/>
            <person name="Jeon C.O."/>
        </authorList>
    </citation>
    <scope>NUCLEOTIDE SEQUENCE</scope>
    <source>
        <strain evidence="3">KJ51-3</strain>
    </source>
</reference>
<organism evidence="3 4">
    <name type="scientific">Marinomonas rhodophyticola</name>
    <dbReference type="NCBI Taxonomy" id="2992803"/>
    <lineage>
        <taxon>Bacteria</taxon>
        <taxon>Pseudomonadati</taxon>
        <taxon>Pseudomonadota</taxon>
        <taxon>Gammaproteobacteria</taxon>
        <taxon>Oceanospirillales</taxon>
        <taxon>Oceanospirillaceae</taxon>
        <taxon>Marinomonas</taxon>
    </lineage>
</organism>
<dbReference type="InterPro" id="IPR003010">
    <property type="entry name" value="C-N_Hydrolase"/>
</dbReference>
<evidence type="ECO:0000313" key="3">
    <source>
        <dbReference type="EMBL" id="MCW4629980.1"/>
    </source>
</evidence>
<dbReference type="Gene3D" id="3.60.110.10">
    <property type="entry name" value="Carbon-nitrogen hydrolase"/>
    <property type="match status" value="1"/>
</dbReference>
<accession>A0ABT3KHF1</accession>
<dbReference type="InterPro" id="IPR050345">
    <property type="entry name" value="Aliph_Amidase/BUP"/>
</dbReference>
<dbReference type="PROSITE" id="PS50263">
    <property type="entry name" value="CN_HYDROLASE"/>
    <property type="match status" value="1"/>
</dbReference>
<gene>
    <name evidence="3" type="ORF">ONZ52_13875</name>
</gene>
<dbReference type="PANTHER" id="PTHR43674:SF2">
    <property type="entry name" value="BETA-UREIDOPROPIONASE"/>
    <property type="match status" value="1"/>
</dbReference>
<evidence type="ECO:0000256" key="1">
    <source>
        <dbReference type="ARBA" id="ARBA00022801"/>
    </source>
</evidence>
<evidence type="ECO:0000313" key="4">
    <source>
        <dbReference type="Proteomes" id="UP001431181"/>
    </source>
</evidence>
<dbReference type="EMBL" id="JAPEUL010000007">
    <property type="protein sequence ID" value="MCW4629980.1"/>
    <property type="molecule type" value="Genomic_DNA"/>
</dbReference>
<dbReference type="GO" id="GO:0016787">
    <property type="term" value="F:hydrolase activity"/>
    <property type="evidence" value="ECO:0007669"/>
    <property type="project" value="UniProtKB-KW"/>
</dbReference>
<sequence length="253" mass="27058">MLKTSIRISLAQVPVVKGDVTENLAQHIKMIEQSSSCKADVVVFPELSLTGYELELAQELALSETSHVFEALSQAAVDHNIIVLAGCPLKVTLTSGRDAKPTIGAVICFPDGAREFYAKQYLHEGEGKHCSSGAADYVFTVNGYRIALAICADFASPEHAQKARELGADIYIASALISERGFEADAKMLSSIAAIHGFPVLLSNHISTTGGWSSCGNNSIWNASGERVFSSESKEPCLVLCAMADHKIDAIKI</sequence>